<dbReference type="KEGG" id="rhoz:GXP67_15530"/>
<dbReference type="InterPro" id="IPR033738">
    <property type="entry name" value="AsnB_N"/>
</dbReference>
<comment type="similarity">
    <text evidence="2">Belongs to the asparagine synthetase family.</text>
</comment>
<dbReference type="Gene3D" id="3.40.50.620">
    <property type="entry name" value="HUPs"/>
    <property type="match status" value="1"/>
</dbReference>
<dbReference type="GO" id="GO:0005829">
    <property type="term" value="C:cytosol"/>
    <property type="evidence" value="ECO:0007669"/>
    <property type="project" value="TreeGrafter"/>
</dbReference>
<sequence length="633" mass="73380">MCGITGIYAFNEIGRFFSINLFAANDILAQRGPDSQGTFTHGYVGLGHRRLSIIDTSSDGRQPMTDESGRYTIVFNGEIFNFLELRQQLEAKGHTFKSGSDTEVLLKLYIYERENCLKHLNGFFAFAIYDQEKGSLFIARDRMGIKPLLYFQDEDKLIFASEMKAMIAFGISKEVDYVSLQQFLQLNYIPAPHTIFKHVRKLLPGYYMYIEGKTVTQKQYYQIPQTYHRWTANQLSYEKVQEKLVELLDESVRKRLIADVPLGAFLSGGIDSSVIVALASQYTSHLNTFSIGYRDEPFFDETKYANLVAKKYKTNHTVFSLSNDDLYEHLFDMLDYTDEPFADSSALAVYILSKRTKKRVTVALSGDGADEVFSGYNKHLGEYRIRERGLLAGAVQALQPVWNALPKSRNSVIGNKVRQLQKFAEGMQKSDQERYWRFCTFAREEQARSLLSQPSAVLADEQEFEERKNQILRFLEEGGDFNEFLYTDMHLVLPNDMLTKVDLMSMAHGLEVRVPFLDYTIVDFAFSLPAEFKIDGRMKKRIVQDAFRSRLPKELYNRPKHGFEVPLLKWMRNELQPLISNDLLKDDFIEQQGIFNIDEIRNLKEKLFSSNPEDVHARIWGLLVFQYWWKKYV</sequence>
<evidence type="ECO:0000256" key="2">
    <source>
        <dbReference type="ARBA" id="ARBA00005752"/>
    </source>
</evidence>
<evidence type="ECO:0000256" key="1">
    <source>
        <dbReference type="ARBA" id="ARBA00005187"/>
    </source>
</evidence>
<dbReference type="Proteomes" id="UP000480178">
    <property type="component" value="Chromosome"/>
</dbReference>
<comment type="pathway">
    <text evidence="1">Amino-acid biosynthesis; L-asparagine biosynthesis; L-asparagine from L-aspartate (L-Gln route): step 1/1.</text>
</comment>
<keyword evidence="8" id="KW-0061">Asparagine biosynthesis</keyword>
<dbReference type="InterPro" id="IPR017932">
    <property type="entry name" value="GATase_2_dom"/>
</dbReference>
<dbReference type="CDD" id="cd00712">
    <property type="entry name" value="AsnB"/>
    <property type="match status" value="1"/>
</dbReference>
<evidence type="ECO:0000313" key="13">
    <source>
        <dbReference type="Proteomes" id="UP000480178"/>
    </source>
</evidence>
<dbReference type="InterPro" id="IPR006426">
    <property type="entry name" value="Asn_synth_AEB"/>
</dbReference>
<evidence type="ECO:0000256" key="8">
    <source>
        <dbReference type="PIRSR" id="PIRSR001589-1"/>
    </source>
</evidence>
<dbReference type="SUPFAM" id="SSF52402">
    <property type="entry name" value="Adenine nucleotide alpha hydrolases-like"/>
    <property type="match status" value="1"/>
</dbReference>
<dbReference type="InterPro" id="IPR001962">
    <property type="entry name" value="Asn_synthase"/>
</dbReference>
<dbReference type="InterPro" id="IPR051786">
    <property type="entry name" value="ASN_synthetase/amidase"/>
</dbReference>
<dbReference type="Pfam" id="PF13537">
    <property type="entry name" value="GATase_7"/>
    <property type="match status" value="1"/>
</dbReference>
<dbReference type="GO" id="GO:0006529">
    <property type="term" value="P:asparagine biosynthetic process"/>
    <property type="evidence" value="ECO:0007669"/>
    <property type="project" value="UniProtKB-KW"/>
</dbReference>
<dbReference type="PANTHER" id="PTHR43284:SF1">
    <property type="entry name" value="ASPARAGINE SYNTHETASE"/>
    <property type="match status" value="1"/>
</dbReference>
<evidence type="ECO:0000259" key="11">
    <source>
        <dbReference type="PROSITE" id="PS51278"/>
    </source>
</evidence>
<keyword evidence="13" id="KW-1185">Reference proteome</keyword>
<dbReference type="AlphaFoldDB" id="A0A6C0GJ27"/>
<keyword evidence="8" id="KW-0028">Amino-acid biosynthesis</keyword>
<evidence type="ECO:0000256" key="5">
    <source>
        <dbReference type="ARBA" id="ARBA00022840"/>
    </source>
</evidence>
<dbReference type="RefSeq" id="WP_162443970.1">
    <property type="nucleotide sequence ID" value="NZ_CP048222.1"/>
</dbReference>
<dbReference type="EC" id="6.3.5.4" evidence="3"/>
<evidence type="ECO:0000256" key="3">
    <source>
        <dbReference type="ARBA" id="ARBA00012737"/>
    </source>
</evidence>
<reference evidence="12 13" key="1">
    <citation type="submission" date="2020-01" db="EMBL/GenBank/DDBJ databases">
        <authorList>
            <person name="Kim M.K."/>
        </authorList>
    </citation>
    <scope>NUCLEOTIDE SEQUENCE [LARGE SCALE GENOMIC DNA]</scope>
    <source>
        <strain evidence="12 13">172606-1</strain>
    </source>
</reference>
<evidence type="ECO:0000256" key="9">
    <source>
        <dbReference type="PIRSR" id="PIRSR001589-2"/>
    </source>
</evidence>
<evidence type="ECO:0000256" key="10">
    <source>
        <dbReference type="PIRSR" id="PIRSR001589-3"/>
    </source>
</evidence>
<dbReference type="Pfam" id="PF00733">
    <property type="entry name" value="Asn_synthase"/>
    <property type="match status" value="1"/>
</dbReference>
<dbReference type="GO" id="GO:0004066">
    <property type="term" value="F:asparagine synthase (glutamine-hydrolyzing) activity"/>
    <property type="evidence" value="ECO:0007669"/>
    <property type="project" value="UniProtKB-EC"/>
</dbReference>
<gene>
    <name evidence="12" type="primary">asnB</name>
    <name evidence="12" type="ORF">GXP67_15530</name>
</gene>
<dbReference type="Gene3D" id="3.60.20.10">
    <property type="entry name" value="Glutamine Phosphoribosylpyrophosphate, subunit 1, domain 1"/>
    <property type="match status" value="1"/>
</dbReference>
<organism evidence="12 13">
    <name type="scientific">Rhodocytophaga rosea</name>
    <dbReference type="NCBI Taxonomy" id="2704465"/>
    <lineage>
        <taxon>Bacteria</taxon>
        <taxon>Pseudomonadati</taxon>
        <taxon>Bacteroidota</taxon>
        <taxon>Cytophagia</taxon>
        <taxon>Cytophagales</taxon>
        <taxon>Rhodocytophagaceae</taxon>
        <taxon>Rhodocytophaga</taxon>
    </lineage>
</organism>
<feature type="binding site" evidence="9">
    <location>
        <begin position="365"/>
        <end position="366"/>
    </location>
    <ligand>
        <name>ATP</name>
        <dbReference type="ChEBI" id="CHEBI:30616"/>
    </ligand>
</feature>
<feature type="active site" description="For GATase activity" evidence="8">
    <location>
        <position position="2"/>
    </location>
</feature>
<feature type="domain" description="Glutamine amidotransferase type-2" evidence="11">
    <location>
        <begin position="2"/>
        <end position="213"/>
    </location>
</feature>
<evidence type="ECO:0000256" key="6">
    <source>
        <dbReference type="ARBA" id="ARBA00022962"/>
    </source>
</evidence>
<keyword evidence="5 9" id="KW-0067">ATP-binding</keyword>
<feature type="site" description="Important for beta-aspartyl-AMP intermediate formation" evidence="10">
    <location>
        <position position="367"/>
    </location>
</feature>
<accession>A0A6C0GJ27</accession>
<name>A0A6C0GJ27_9BACT</name>
<dbReference type="EMBL" id="CP048222">
    <property type="protein sequence ID" value="QHT67949.1"/>
    <property type="molecule type" value="Genomic_DNA"/>
</dbReference>
<keyword evidence="4 9" id="KW-0547">Nucleotide-binding</keyword>
<dbReference type="NCBIfam" id="TIGR01536">
    <property type="entry name" value="asn_synth_AEB"/>
    <property type="match status" value="1"/>
</dbReference>
<comment type="catalytic activity">
    <reaction evidence="7">
        <text>L-aspartate + L-glutamine + ATP + H2O = L-asparagine + L-glutamate + AMP + diphosphate + H(+)</text>
        <dbReference type="Rhea" id="RHEA:12228"/>
        <dbReference type="ChEBI" id="CHEBI:15377"/>
        <dbReference type="ChEBI" id="CHEBI:15378"/>
        <dbReference type="ChEBI" id="CHEBI:29985"/>
        <dbReference type="ChEBI" id="CHEBI:29991"/>
        <dbReference type="ChEBI" id="CHEBI:30616"/>
        <dbReference type="ChEBI" id="CHEBI:33019"/>
        <dbReference type="ChEBI" id="CHEBI:58048"/>
        <dbReference type="ChEBI" id="CHEBI:58359"/>
        <dbReference type="ChEBI" id="CHEBI:456215"/>
        <dbReference type="EC" id="6.3.5.4"/>
    </reaction>
</comment>
<evidence type="ECO:0000313" key="12">
    <source>
        <dbReference type="EMBL" id="QHT67949.1"/>
    </source>
</evidence>
<dbReference type="CDD" id="cd01991">
    <property type="entry name" value="Asn_synthase_B_C"/>
    <property type="match status" value="1"/>
</dbReference>
<dbReference type="InterPro" id="IPR014729">
    <property type="entry name" value="Rossmann-like_a/b/a_fold"/>
</dbReference>
<dbReference type="InterPro" id="IPR029055">
    <property type="entry name" value="Ntn_hydrolases_N"/>
</dbReference>
<protein>
    <recommendedName>
        <fullName evidence="3">asparagine synthase (glutamine-hydrolyzing)</fullName>
        <ecNumber evidence="3">6.3.5.4</ecNumber>
    </recommendedName>
</protein>
<evidence type="ECO:0000256" key="7">
    <source>
        <dbReference type="ARBA" id="ARBA00048741"/>
    </source>
</evidence>
<proteinExistence type="inferred from homology"/>
<feature type="binding site" evidence="9">
    <location>
        <position position="101"/>
    </location>
    <ligand>
        <name>L-glutamine</name>
        <dbReference type="ChEBI" id="CHEBI:58359"/>
    </ligand>
</feature>
<evidence type="ECO:0000256" key="4">
    <source>
        <dbReference type="ARBA" id="ARBA00022741"/>
    </source>
</evidence>
<keyword evidence="12" id="KW-0436">Ligase</keyword>
<dbReference type="PROSITE" id="PS51278">
    <property type="entry name" value="GATASE_TYPE_2"/>
    <property type="match status" value="1"/>
</dbReference>
<dbReference type="PIRSF" id="PIRSF001589">
    <property type="entry name" value="Asn_synthetase_glu-h"/>
    <property type="match status" value="1"/>
</dbReference>
<feature type="binding site" evidence="9">
    <location>
        <position position="291"/>
    </location>
    <ligand>
        <name>ATP</name>
        <dbReference type="ChEBI" id="CHEBI:30616"/>
    </ligand>
</feature>
<dbReference type="PANTHER" id="PTHR43284">
    <property type="entry name" value="ASPARAGINE SYNTHETASE (GLUTAMINE-HYDROLYZING)"/>
    <property type="match status" value="1"/>
</dbReference>
<dbReference type="GO" id="GO:0005524">
    <property type="term" value="F:ATP binding"/>
    <property type="evidence" value="ECO:0007669"/>
    <property type="project" value="UniProtKB-KW"/>
</dbReference>
<keyword evidence="6 8" id="KW-0315">Glutamine amidotransferase</keyword>
<dbReference type="SUPFAM" id="SSF56235">
    <property type="entry name" value="N-terminal nucleophile aminohydrolases (Ntn hydrolases)"/>
    <property type="match status" value="1"/>
</dbReference>